<keyword evidence="2" id="KW-0560">Oxidoreductase</keyword>
<dbReference type="AlphaFoldDB" id="A0A0D2FT62"/>
<evidence type="ECO:0000256" key="1">
    <source>
        <dbReference type="ARBA" id="ARBA00008072"/>
    </source>
</evidence>
<dbReference type="SUPFAM" id="SSF51735">
    <property type="entry name" value="NAD(P)-binding Rossmann-fold domains"/>
    <property type="match status" value="1"/>
</dbReference>
<accession>A0A0D2FT62</accession>
<gene>
    <name evidence="4" type="ORF">PV04_10116</name>
</gene>
<dbReference type="SMART" id="SM00829">
    <property type="entry name" value="PKS_ER"/>
    <property type="match status" value="1"/>
</dbReference>
<protein>
    <recommendedName>
        <fullName evidence="3">Enoyl reductase (ER) domain-containing protein</fullName>
    </recommendedName>
</protein>
<dbReference type="InterPro" id="IPR036291">
    <property type="entry name" value="NAD(P)-bd_dom_sf"/>
</dbReference>
<proteinExistence type="inferred from homology"/>
<evidence type="ECO:0000313" key="4">
    <source>
        <dbReference type="EMBL" id="KIW63254.1"/>
    </source>
</evidence>
<dbReference type="InterPro" id="IPR013149">
    <property type="entry name" value="ADH-like_C"/>
</dbReference>
<dbReference type="PANTHER" id="PTHR45348:SF5">
    <property type="entry name" value="OXIDOREDUCTASE, PUTATIVE (AFU_ORTHOLOGUE AFUA_8G01420)-RELATED"/>
    <property type="match status" value="1"/>
</dbReference>
<sequence>MLEIGVQRKDGVISSETRNVPIPEPAEDEVLIRLVATDSNPKDWKASARPVKTNQGDDIAGTVHKVGKNVHDFKPGDRVAAFHRMFSPSGSYAEYAIAPASTTFFLPPNTSFESGATLPLASMTAALALYQHLGLPAPWNPVPKGKRVPLLIYGGSSAVGMFALKFAKLSGLSPIITIAGGGADFVTSVGAADYIVDYRKKNVVADVQKILDDEGVKLYHAFDAISEHDSWKHIIEILDKDGSEPGKINMVDPPEPMVPEWPRGIEFSRVFVSSAYGEPHEWCSEEEAKIHRDFAYVFYRYMTLLLAEGRFVPHPYKVQPDGLLAVGQGVQALYDRKVSSKKLVYRIADTPGLEKYQ</sequence>
<reference evidence="4 5" key="1">
    <citation type="submission" date="2015-01" db="EMBL/GenBank/DDBJ databases">
        <title>The Genome Sequence of Capronia semiimmersa CBS27337.</title>
        <authorList>
            <consortium name="The Broad Institute Genomics Platform"/>
            <person name="Cuomo C."/>
            <person name="de Hoog S."/>
            <person name="Gorbushina A."/>
            <person name="Stielow B."/>
            <person name="Teixiera M."/>
            <person name="Abouelleil A."/>
            <person name="Chapman S.B."/>
            <person name="Priest M."/>
            <person name="Young S.K."/>
            <person name="Wortman J."/>
            <person name="Nusbaum C."/>
            <person name="Birren B."/>
        </authorList>
    </citation>
    <scope>NUCLEOTIDE SEQUENCE [LARGE SCALE GENOMIC DNA]</scope>
    <source>
        <strain evidence="4 5">CBS 27337</strain>
    </source>
</reference>
<dbReference type="Pfam" id="PF08240">
    <property type="entry name" value="ADH_N"/>
    <property type="match status" value="1"/>
</dbReference>
<feature type="domain" description="Enoyl reductase (ER)" evidence="3">
    <location>
        <begin position="11"/>
        <end position="344"/>
    </location>
</feature>
<comment type="similarity">
    <text evidence="1">Belongs to the zinc-containing alcohol dehydrogenase family.</text>
</comment>
<dbReference type="InterPro" id="IPR013154">
    <property type="entry name" value="ADH-like_N"/>
</dbReference>
<dbReference type="InterPro" id="IPR047122">
    <property type="entry name" value="Trans-enoyl_RdTase-like"/>
</dbReference>
<evidence type="ECO:0000259" key="3">
    <source>
        <dbReference type="SMART" id="SM00829"/>
    </source>
</evidence>
<evidence type="ECO:0000256" key="2">
    <source>
        <dbReference type="ARBA" id="ARBA00023002"/>
    </source>
</evidence>
<dbReference type="Proteomes" id="UP000054266">
    <property type="component" value="Unassembled WGS sequence"/>
</dbReference>
<dbReference type="PANTHER" id="PTHR45348">
    <property type="entry name" value="HYPOTHETICAL OXIDOREDUCTASE (EUROFUNG)"/>
    <property type="match status" value="1"/>
</dbReference>
<dbReference type="Pfam" id="PF00107">
    <property type="entry name" value="ADH_zinc_N"/>
    <property type="match status" value="1"/>
</dbReference>
<name>A0A0D2FT62_9EURO</name>
<dbReference type="CDD" id="cd08249">
    <property type="entry name" value="enoyl_reductase_like"/>
    <property type="match status" value="1"/>
</dbReference>
<keyword evidence="5" id="KW-1185">Reference proteome</keyword>
<dbReference type="Gene3D" id="3.90.180.10">
    <property type="entry name" value="Medium-chain alcohol dehydrogenases, catalytic domain"/>
    <property type="match status" value="1"/>
</dbReference>
<evidence type="ECO:0000313" key="5">
    <source>
        <dbReference type="Proteomes" id="UP000054266"/>
    </source>
</evidence>
<dbReference type="InterPro" id="IPR020843">
    <property type="entry name" value="ER"/>
</dbReference>
<dbReference type="GO" id="GO:0016651">
    <property type="term" value="F:oxidoreductase activity, acting on NAD(P)H"/>
    <property type="evidence" value="ECO:0007669"/>
    <property type="project" value="InterPro"/>
</dbReference>
<dbReference type="EMBL" id="KN846962">
    <property type="protein sequence ID" value="KIW63254.1"/>
    <property type="molecule type" value="Genomic_DNA"/>
</dbReference>
<dbReference type="SUPFAM" id="SSF50129">
    <property type="entry name" value="GroES-like"/>
    <property type="match status" value="1"/>
</dbReference>
<dbReference type="InterPro" id="IPR011032">
    <property type="entry name" value="GroES-like_sf"/>
</dbReference>
<dbReference type="STRING" id="5601.A0A0D2FT62"/>
<organism evidence="4 5">
    <name type="scientific">Phialophora macrospora</name>
    <dbReference type="NCBI Taxonomy" id="1851006"/>
    <lineage>
        <taxon>Eukaryota</taxon>
        <taxon>Fungi</taxon>
        <taxon>Dikarya</taxon>
        <taxon>Ascomycota</taxon>
        <taxon>Pezizomycotina</taxon>
        <taxon>Eurotiomycetes</taxon>
        <taxon>Chaetothyriomycetidae</taxon>
        <taxon>Chaetothyriales</taxon>
        <taxon>Herpotrichiellaceae</taxon>
        <taxon>Phialophora</taxon>
    </lineage>
</organism>
<dbReference type="HOGENOM" id="CLU_026673_16_0_1"/>
<dbReference type="Gene3D" id="3.40.50.720">
    <property type="entry name" value="NAD(P)-binding Rossmann-like Domain"/>
    <property type="match status" value="1"/>
</dbReference>